<dbReference type="KEGG" id="lgi:LOTGIDRAFT_102968"/>
<dbReference type="PANTHER" id="PTHR32121">
    <property type="entry name" value="PCNA-INTERACTING PARTNER"/>
    <property type="match status" value="1"/>
</dbReference>
<evidence type="ECO:0000256" key="5">
    <source>
        <dbReference type="ARBA" id="ARBA00022490"/>
    </source>
</evidence>
<evidence type="ECO:0000256" key="10">
    <source>
        <dbReference type="ARBA" id="ARBA00031632"/>
    </source>
</evidence>
<dbReference type="GO" id="GO:0005737">
    <property type="term" value="C:cytoplasm"/>
    <property type="evidence" value="ECO:0007669"/>
    <property type="project" value="UniProtKB-SubCell"/>
</dbReference>
<evidence type="ECO:0000256" key="9">
    <source>
        <dbReference type="ARBA" id="ARBA00023242"/>
    </source>
</evidence>
<dbReference type="GeneID" id="20229680"/>
<keyword evidence="7" id="KW-0238">DNA-binding</keyword>
<dbReference type="CTD" id="20229680"/>
<dbReference type="GO" id="GO:0006281">
    <property type="term" value="P:DNA repair"/>
    <property type="evidence" value="ECO:0007669"/>
    <property type="project" value="UniProtKB-KW"/>
</dbReference>
<evidence type="ECO:0000256" key="1">
    <source>
        <dbReference type="ARBA" id="ARBA00004123"/>
    </source>
</evidence>
<dbReference type="AlphaFoldDB" id="V4BC63"/>
<evidence type="ECO:0000256" key="7">
    <source>
        <dbReference type="ARBA" id="ARBA00023125"/>
    </source>
</evidence>
<evidence type="ECO:0000313" key="12">
    <source>
        <dbReference type="EMBL" id="ESP05241.1"/>
    </source>
</evidence>
<evidence type="ECO:0000256" key="2">
    <source>
        <dbReference type="ARBA" id="ARBA00004496"/>
    </source>
</evidence>
<feature type="non-terminal residue" evidence="12">
    <location>
        <position position="1"/>
    </location>
</feature>
<dbReference type="Proteomes" id="UP000030746">
    <property type="component" value="Unassembled WGS sequence"/>
</dbReference>
<protein>
    <recommendedName>
        <fullName evidence="4">PCNA-interacting partner</fullName>
    </recommendedName>
    <alternativeName>
        <fullName evidence="10">PARP-1 binding protein</fullName>
    </alternativeName>
    <alternativeName>
        <fullName evidence="11">PARP1-binding protein</fullName>
    </alternativeName>
</protein>
<organism evidence="12 13">
    <name type="scientific">Lottia gigantea</name>
    <name type="common">Giant owl limpet</name>
    <dbReference type="NCBI Taxonomy" id="225164"/>
    <lineage>
        <taxon>Eukaryota</taxon>
        <taxon>Metazoa</taxon>
        <taxon>Spiralia</taxon>
        <taxon>Lophotrochozoa</taxon>
        <taxon>Mollusca</taxon>
        <taxon>Gastropoda</taxon>
        <taxon>Patellogastropoda</taxon>
        <taxon>Lottioidea</taxon>
        <taxon>Lottiidae</taxon>
        <taxon>Lottia</taxon>
    </lineage>
</organism>
<accession>V4BC63</accession>
<dbReference type="RefSeq" id="XP_009043786.1">
    <property type="nucleotide sequence ID" value="XM_009045538.1"/>
</dbReference>
<evidence type="ECO:0000256" key="11">
    <source>
        <dbReference type="ARBA" id="ARBA00032731"/>
    </source>
</evidence>
<dbReference type="PANTHER" id="PTHR32121:SF0">
    <property type="entry name" value="PCNA-INTERACTING PARTNER"/>
    <property type="match status" value="1"/>
</dbReference>
<comment type="subcellular location">
    <subcellularLocation>
        <location evidence="2">Cytoplasm</location>
    </subcellularLocation>
    <subcellularLocation>
        <location evidence="1">Nucleus</location>
    </subcellularLocation>
</comment>
<keyword evidence="5" id="KW-0963">Cytoplasm</keyword>
<keyword evidence="6" id="KW-0227">DNA damage</keyword>
<keyword evidence="8" id="KW-0234">DNA repair</keyword>
<dbReference type="InterPro" id="IPR038932">
    <property type="entry name" value="PARPBP"/>
</dbReference>
<dbReference type="GO" id="GO:2000042">
    <property type="term" value="P:negative regulation of double-strand break repair via homologous recombination"/>
    <property type="evidence" value="ECO:0007669"/>
    <property type="project" value="InterPro"/>
</dbReference>
<proteinExistence type="inferred from homology"/>
<dbReference type="STRING" id="225164.V4BC63"/>
<evidence type="ECO:0000313" key="13">
    <source>
        <dbReference type="Proteomes" id="UP000030746"/>
    </source>
</evidence>
<gene>
    <name evidence="12" type="ORF">LOTGIDRAFT_102968</name>
</gene>
<dbReference type="GO" id="GO:0003677">
    <property type="term" value="F:DNA binding"/>
    <property type="evidence" value="ECO:0007669"/>
    <property type="project" value="UniProtKB-KW"/>
</dbReference>
<dbReference type="GO" id="GO:0005634">
    <property type="term" value="C:nucleus"/>
    <property type="evidence" value="ECO:0007669"/>
    <property type="project" value="UniProtKB-SubCell"/>
</dbReference>
<comment type="similarity">
    <text evidence="3">Belongs to the PARI family.</text>
</comment>
<dbReference type="OMA" id="THIKHEA"/>
<dbReference type="HOGENOM" id="CLU_2256729_0_0_1"/>
<dbReference type="EMBL" id="KB199650">
    <property type="protein sequence ID" value="ESP05241.1"/>
    <property type="molecule type" value="Genomic_DNA"/>
</dbReference>
<dbReference type="Gene3D" id="1.10.486.10">
    <property type="entry name" value="PCRA, domain 4"/>
    <property type="match status" value="1"/>
</dbReference>
<keyword evidence="13" id="KW-1185">Reference proteome</keyword>
<evidence type="ECO:0000256" key="6">
    <source>
        <dbReference type="ARBA" id="ARBA00022763"/>
    </source>
</evidence>
<reference evidence="12 13" key="1">
    <citation type="journal article" date="2013" name="Nature">
        <title>Insights into bilaterian evolution from three spiralian genomes.</title>
        <authorList>
            <person name="Simakov O."/>
            <person name="Marletaz F."/>
            <person name="Cho S.J."/>
            <person name="Edsinger-Gonzales E."/>
            <person name="Havlak P."/>
            <person name="Hellsten U."/>
            <person name="Kuo D.H."/>
            <person name="Larsson T."/>
            <person name="Lv J."/>
            <person name="Arendt D."/>
            <person name="Savage R."/>
            <person name="Osoegawa K."/>
            <person name="de Jong P."/>
            <person name="Grimwood J."/>
            <person name="Chapman J.A."/>
            <person name="Shapiro H."/>
            <person name="Aerts A."/>
            <person name="Otillar R.P."/>
            <person name="Terry A.Y."/>
            <person name="Boore J.L."/>
            <person name="Grigoriev I.V."/>
            <person name="Lindberg D.R."/>
            <person name="Seaver E.C."/>
            <person name="Weisblat D.A."/>
            <person name="Putnam N.H."/>
            <person name="Rokhsar D.S."/>
        </authorList>
    </citation>
    <scope>NUCLEOTIDE SEQUENCE [LARGE SCALE GENOMIC DNA]</scope>
</reference>
<evidence type="ECO:0000256" key="4">
    <source>
        <dbReference type="ARBA" id="ARBA00014320"/>
    </source>
</evidence>
<keyword evidence="9" id="KW-0539">Nucleus</keyword>
<name>V4BC63_LOTGI</name>
<dbReference type="OrthoDB" id="6427080at2759"/>
<sequence length="105" mass="11814">LCYIELLVNTRSELSLATVFNIPDRELGHLAFTALKHTSRQKKLPMYQTAVSHIIKLRLGSKAHAPSLDCELAPFVKGIGELITFVQKLQCVVEEDSDIRYCISK</sequence>
<dbReference type="GO" id="GO:0000785">
    <property type="term" value="C:chromatin"/>
    <property type="evidence" value="ECO:0007669"/>
    <property type="project" value="TreeGrafter"/>
</dbReference>
<evidence type="ECO:0000256" key="3">
    <source>
        <dbReference type="ARBA" id="ARBA00009135"/>
    </source>
</evidence>
<evidence type="ECO:0000256" key="8">
    <source>
        <dbReference type="ARBA" id="ARBA00023204"/>
    </source>
</evidence>